<gene>
    <name evidence="11" type="ORF">FQN60_007191</name>
</gene>
<evidence type="ECO:0000256" key="2">
    <source>
        <dbReference type="ARBA" id="ARBA00022490"/>
    </source>
</evidence>
<keyword evidence="6 8" id="KW-0810">Translation regulation</keyword>
<dbReference type="GO" id="GO:0060293">
    <property type="term" value="C:germ plasm"/>
    <property type="evidence" value="ECO:0007669"/>
    <property type="project" value="UniProtKB-ARBA"/>
</dbReference>
<name>A0A5J5CGP4_9PERO</name>
<evidence type="ECO:0000313" key="12">
    <source>
        <dbReference type="Proteomes" id="UP000327493"/>
    </source>
</evidence>
<dbReference type="GO" id="GO:0048471">
    <property type="term" value="C:perinuclear region of cytoplasm"/>
    <property type="evidence" value="ECO:0007669"/>
    <property type="project" value="UniProtKB-SubCell"/>
</dbReference>
<dbReference type="InterPro" id="IPR038129">
    <property type="entry name" value="Nanos_sf"/>
</dbReference>
<comment type="caution">
    <text evidence="11">The sequence shown here is derived from an EMBL/GenBank/DDBJ whole genome shotgun (WGS) entry which is preliminary data.</text>
</comment>
<evidence type="ECO:0000256" key="4">
    <source>
        <dbReference type="ARBA" id="ARBA00022771"/>
    </source>
</evidence>
<feature type="domain" description="Nanos-type" evidence="10">
    <location>
        <begin position="377"/>
        <end position="431"/>
    </location>
</feature>
<evidence type="ECO:0000256" key="6">
    <source>
        <dbReference type="ARBA" id="ARBA00022845"/>
    </source>
</evidence>
<dbReference type="Pfam" id="PF05741">
    <property type="entry name" value="zf-nanos"/>
    <property type="match status" value="1"/>
</dbReference>
<dbReference type="GO" id="GO:0003723">
    <property type="term" value="F:RNA binding"/>
    <property type="evidence" value="ECO:0007669"/>
    <property type="project" value="UniProtKB-UniRule"/>
</dbReference>
<keyword evidence="7 8" id="KW-0694">RNA-binding</keyword>
<feature type="compositionally biased region" description="Basic residues" evidence="9">
    <location>
        <begin position="35"/>
        <end position="44"/>
    </location>
</feature>
<evidence type="ECO:0000256" key="1">
    <source>
        <dbReference type="ARBA" id="ARBA00004556"/>
    </source>
</evidence>
<dbReference type="Gene3D" id="4.10.60.30">
    <property type="entry name" value="Nanos, RNA-binding domain"/>
    <property type="match status" value="1"/>
</dbReference>
<dbReference type="FunFam" id="4.10.60.30:FF:000001">
    <property type="entry name" value="nanos homolog 3"/>
    <property type="match status" value="1"/>
</dbReference>
<dbReference type="EMBL" id="VOFY01000038">
    <property type="protein sequence ID" value="KAA8579250.1"/>
    <property type="molecule type" value="Genomic_DNA"/>
</dbReference>
<reference evidence="11 12" key="1">
    <citation type="submission" date="2019-08" db="EMBL/GenBank/DDBJ databases">
        <title>A chromosome-level genome assembly, high-density linkage maps, and genome scans reveal the genomic architecture of hybrid incompatibilities underlying speciation via character displacement in darters (Percidae: Etheostominae).</title>
        <authorList>
            <person name="Moran R.L."/>
            <person name="Catchen J.M."/>
            <person name="Fuller R.C."/>
        </authorList>
    </citation>
    <scope>NUCLEOTIDE SEQUENCE [LARGE SCALE GENOMIC DNA]</scope>
    <source>
        <strain evidence="11">EspeVRDwgs_2016</strain>
        <tissue evidence="11">Muscle</tissue>
    </source>
</reference>
<dbReference type="InterPro" id="IPR008705">
    <property type="entry name" value="Nanos/Xcar2"/>
</dbReference>
<dbReference type="AlphaFoldDB" id="A0A5J5CGP4"/>
<dbReference type="InterPro" id="IPR024161">
    <property type="entry name" value="Znf_nanos-typ"/>
</dbReference>
<comment type="subcellular location">
    <subcellularLocation>
        <location evidence="1">Cytoplasm</location>
        <location evidence="1">Perinuclear region</location>
    </subcellularLocation>
</comment>
<evidence type="ECO:0000259" key="10">
    <source>
        <dbReference type="PROSITE" id="PS51522"/>
    </source>
</evidence>
<evidence type="ECO:0000313" key="11">
    <source>
        <dbReference type="EMBL" id="KAA8579250.1"/>
    </source>
</evidence>
<keyword evidence="4 8" id="KW-0863">Zinc-finger</keyword>
<proteinExistence type="inferred from homology"/>
<protein>
    <recommendedName>
        <fullName evidence="10">Nanos-type domain-containing protein</fullName>
    </recommendedName>
</protein>
<keyword evidence="5" id="KW-0862">Zinc</keyword>
<evidence type="ECO:0000256" key="5">
    <source>
        <dbReference type="ARBA" id="ARBA00022833"/>
    </source>
</evidence>
<keyword evidence="12" id="KW-1185">Reference proteome</keyword>
<organism evidence="11 12">
    <name type="scientific">Etheostoma spectabile</name>
    <name type="common">orangethroat darter</name>
    <dbReference type="NCBI Taxonomy" id="54343"/>
    <lineage>
        <taxon>Eukaryota</taxon>
        <taxon>Metazoa</taxon>
        <taxon>Chordata</taxon>
        <taxon>Craniata</taxon>
        <taxon>Vertebrata</taxon>
        <taxon>Euteleostomi</taxon>
        <taxon>Actinopterygii</taxon>
        <taxon>Neopterygii</taxon>
        <taxon>Teleostei</taxon>
        <taxon>Neoteleostei</taxon>
        <taxon>Acanthomorphata</taxon>
        <taxon>Eupercaria</taxon>
        <taxon>Perciformes</taxon>
        <taxon>Percoidei</taxon>
        <taxon>Percidae</taxon>
        <taxon>Etheostomatinae</taxon>
        <taxon>Etheostoma</taxon>
    </lineage>
</organism>
<feature type="region of interest" description="Disordered" evidence="9">
    <location>
        <begin position="30"/>
        <end position="60"/>
    </location>
</feature>
<keyword evidence="2" id="KW-0963">Cytoplasm</keyword>
<evidence type="ECO:0000256" key="8">
    <source>
        <dbReference type="PROSITE-ProRule" id="PRU00855"/>
    </source>
</evidence>
<evidence type="ECO:0000256" key="3">
    <source>
        <dbReference type="ARBA" id="ARBA00022723"/>
    </source>
</evidence>
<evidence type="ECO:0000256" key="7">
    <source>
        <dbReference type="ARBA" id="ARBA00022884"/>
    </source>
</evidence>
<dbReference type="GO" id="GO:0008270">
    <property type="term" value="F:zinc ion binding"/>
    <property type="evidence" value="ECO:0007669"/>
    <property type="project" value="UniProtKB-KW"/>
</dbReference>
<comment type="similarity">
    <text evidence="8">Belongs to the nanos family.</text>
</comment>
<dbReference type="PANTHER" id="PTHR12887">
    <property type="entry name" value="NANOS PROTEIN"/>
    <property type="match status" value="1"/>
</dbReference>
<accession>A0A5J5CGP4</accession>
<dbReference type="GO" id="GO:0006417">
    <property type="term" value="P:regulation of translation"/>
    <property type="evidence" value="ECO:0007669"/>
    <property type="project" value="UniProtKB-UniRule"/>
</dbReference>
<evidence type="ECO:0000256" key="9">
    <source>
        <dbReference type="SAM" id="MobiDB-lite"/>
    </source>
</evidence>
<sequence length="454" mass="49997">MRDEVLIGCQLVAMVTWILANKRVREKCLLGDGKKRGKPKKKGRRQTERNRRAKPSPRPDASIFFFSLHPERDSACNIKPCSSDASLRVAHLASAQATVTAPATGSTVRGPICDPVWYRTLHCQACPDLHMGPLHSPFLLVMVTRVWSLVDSRSRSDEWGSSGCPSQPRLLGRQSFLGGLRVPSSHSVIVFTHPAREESRSPQYTIHADAIERLFATVDIKLCSSDSMDFLDSGYLDARSPYNNTFNFWNDYLGLSTLVAKNKINSPSCSPNSITESLKATLGLEDDSPVCSCVIGHGRDSDGPLDCCCAAPGSPPISIYDLKERLSLLRPFQHLAGDSPLGDRDSPPYRGSFAGLDLLSMDRRRKQTQRGKPEPKVCVFCRNNGAPEEVYGTHILKTADGRVLCPILRAYTCPLCSANGDNAHTIKYCPLSRDQASQRVAKGGRPMGKRLKIF</sequence>
<dbReference type="Proteomes" id="UP000327493">
    <property type="component" value="Unassembled WGS sequence"/>
</dbReference>
<keyword evidence="3" id="KW-0479">Metal-binding</keyword>
<dbReference type="PROSITE" id="PS51522">
    <property type="entry name" value="ZF_NANOS"/>
    <property type="match status" value="1"/>
</dbReference>